<reference evidence="2" key="1">
    <citation type="submission" date="2015-04" db="EMBL/GenBank/DDBJ databases">
        <title>The genome sequence of the plant pathogenic Rhizarian Plasmodiophora brassicae reveals insights in its biotrophic life cycle and the origin of chitin synthesis.</title>
        <authorList>
            <person name="Schwelm A."/>
            <person name="Fogelqvist J."/>
            <person name="Knaust A."/>
            <person name="Julke S."/>
            <person name="Lilja T."/>
            <person name="Dhandapani V."/>
            <person name="Bonilla-Rosso G."/>
            <person name="Karlsson M."/>
            <person name="Shevchenko A."/>
            <person name="Choi S.R."/>
            <person name="Kim H.G."/>
            <person name="Park J.Y."/>
            <person name="Lim Y.P."/>
            <person name="Ludwig-Muller J."/>
            <person name="Dixelius C."/>
        </authorList>
    </citation>
    <scope>NUCLEOTIDE SEQUENCE</scope>
    <source>
        <tissue evidence="2">Potato root galls</tissue>
    </source>
</reference>
<evidence type="ECO:0000256" key="1">
    <source>
        <dbReference type="SAM" id="MobiDB-lite"/>
    </source>
</evidence>
<name>A0A0H5QV06_9EUKA</name>
<feature type="region of interest" description="Disordered" evidence="1">
    <location>
        <begin position="156"/>
        <end position="175"/>
    </location>
</feature>
<feature type="non-terminal residue" evidence="2">
    <location>
        <position position="1"/>
    </location>
</feature>
<sequence length="175" mass="19621">RNNSVMMLRLTHGASAGWRRCLAVASKGNKKAPAKGAEIKKPSAASKKREAEKKSKAAASNWENSRDASAEEARVYAEAMEWFDSKGAADDRSPEELAEHERITKEYSRKCGERSRFYDAFFKQRIALRHAAIEALPTAPLREAALRLDEQDQFPLYIPHPAQHPPNPQYSASQI</sequence>
<dbReference type="EMBL" id="HACM01005308">
    <property type="protein sequence ID" value="CRZ05750.1"/>
    <property type="molecule type" value="Transcribed_RNA"/>
</dbReference>
<feature type="compositionally biased region" description="Basic and acidic residues" evidence="1">
    <location>
        <begin position="37"/>
        <end position="55"/>
    </location>
</feature>
<organism evidence="2">
    <name type="scientific">Spongospora subterranea</name>
    <dbReference type="NCBI Taxonomy" id="70186"/>
    <lineage>
        <taxon>Eukaryota</taxon>
        <taxon>Sar</taxon>
        <taxon>Rhizaria</taxon>
        <taxon>Endomyxa</taxon>
        <taxon>Phytomyxea</taxon>
        <taxon>Plasmodiophorida</taxon>
        <taxon>Plasmodiophoridae</taxon>
        <taxon>Spongospora</taxon>
    </lineage>
</organism>
<protein>
    <submittedName>
        <fullName evidence="2">Uncharacterized protein</fullName>
    </submittedName>
</protein>
<evidence type="ECO:0000313" key="2">
    <source>
        <dbReference type="EMBL" id="CRZ05750.1"/>
    </source>
</evidence>
<accession>A0A0H5QV06</accession>
<feature type="region of interest" description="Disordered" evidence="1">
    <location>
        <begin position="27"/>
        <end position="70"/>
    </location>
</feature>
<proteinExistence type="predicted"/>
<dbReference type="AlphaFoldDB" id="A0A0H5QV06"/>